<sequence length="229" mass="25961">LEMCVYDYIMLNKDKVSYMKIRDIAEGAHVSTTTILRFCKKMGCDGYSEFKVKFKLYLENEKNKKPEIDISVLIDYLNRLQSDTYNKNIVDAFNILKEAETIIFVGIGNSGAIAKFGARYFSNSGKFSLFVEDPFTPVFNGNSKNTAIIALSVSGETKETLDMVLNFKQRGCKIISITNSSECSLSKISDTNIAYYIHQVRVKEYFDITSQVPTVCILEILGKMLYKTI</sequence>
<dbReference type="InterPro" id="IPR047640">
    <property type="entry name" value="RpiR-like"/>
</dbReference>
<dbReference type="Pfam" id="PF01380">
    <property type="entry name" value="SIS"/>
    <property type="match status" value="1"/>
</dbReference>
<dbReference type="GO" id="GO:0003677">
    <property type="term" value="F:DNA binding"/>
    <property type="evidence" value="ECO:0007669"/>
    <property type="project" value="UniProtKB-KW"/>
</dbReference>
<reference evidence="6" key="1">
    <citation type="submission" date="2020-10" db="EMBL/GenBank/DDBJ databases">
        <authorList>
            <person name="Gilroy R."/>
        </authorList>
    </citation>
    <scope>NUCLEOTIDE SEQUENCE</scope>
    <source>
        <strain evidence="6">F6-4510</strain>
    </source>
</reference>
<evidence type="ECO:0000256" key="3">
    <source>
        <dbReference type="ARBA" id="ARBA00023163"/>
    </source>
</evidence>
<reference evidence="6" key="2">
    <citation type="journal article" date="2021" name="PeerJ">
        <title>Extensive microbial diversity within the chicken gut microbiome revealed by metagenomics and culture.</title>
        <authorList>
            <person name="Gilroy R."/>
            <person name="Ravi A."/>
            <person name="Getino M."/>
            <person name="Pursley I."/>
            <person name="Horton D.L."/>
            <person name="Alikhan N.F."/>
            <person name="Baker D."/>
            <person name="Gharbi K."/>
            <person name="Hall N."/>
            <person name="Watson M."/>
            <person name="Adriaenssens E.M."/>
            <person name="Foster-Nyarko E."/>
            <person name="Jarju S."/>
            <person name="Secka A."/>
            <person name="Antonio M."/>
            <person name="Oren A."/>
            <person name="Chaudhuri R.R."/>
            <person name="La Ragione R."/>
            <person name="Hildebrand F."/>
            <person name="Pallen M.J."/>
        </authorList>
    </citation>
    <scope>NUCLEOTIDE SEQUENCE</scope>
    <source>
        <strain evidence="6">F6-4510</strain>
    </source>
</reference>
<keyword evidence="3" id="KW-0804">Transcription</keyword>
<feature type="domain" description="SIS" evidence="5">
    <location>
        <begin position="92"/>
        <end position="229"/>
    </location>
</feature>
<evidence type="ECO:0000259" key="5">
    <source>
        <dbReference type="PROSITE" id="PS51464"/>
    </source>
</evidence>
<comment type="caution">
    <text evidence="6">The sequence shown here is derived from an EMBL/GenBank/DDBJ whole genome shotgun (WGS) entry which is preliminary data.</text>
</comment>
<protein>
    <submittedName>
        <fullName evidence="6">MurR/RpiR family transcriptional regulator</fullName>
    </submittedName>
</protein>
<dbReference type="GO" id="GO:1901135">
    <property type="term" value="P:carbohydrate derivative metabolic process"/>
    <property type="evidence" value="ECO:0007669"/>
    <property type="project" value="InterPro"/>
</dbReference>
<dbReference type="GO" id="GO:0003700">
    <property type="term" value="F:DNA-binding transcription factor activity"/>
    <property type="evidence" value="ECO:0007669"/>
    <property type="project" value="InterPro"/>
</dbReference>
<proteinExistence type="predicted"/>
<dbReference type="PROSITE" id="PS51464">
    <property type="entry name" value="SIS"/>
    <property type="match status" value="1"/>
</dbReference>
<evidence type="ECO:0000256" key="2">
    <source>
        <dbReference type="ARBA" id="ARBA00023125"/>
    </source>
</evidence>
<dbReference type="GO" id="GO:0097367">
    <property type="term" value="F:carbohydrate derivative binding"/>
    <property type="evidence" value="ECO:0007669"/>
    <property type="project" value="InterPro"/>
</dbReference>
<dbReference type="PANTHER" id="PTHR30514">
    <property type="entry name" value="GLUCOKINASE"/>
    <property type="match status" value="1"/>
</dbReference>
<dbReference type="SUPFAM" id="SSF46689">
    <property type="entry name" value="Homeodomain-like"/>
    <property type="match status" value="1"/>
</dbReference>
<dbReference type="Pfam" id="PF01418">
    <property type="entry name" value="HTH_6"/>
    <property type="match status" value="1"/>
</dbReference>
<dbReference type="Gene3D" id="3.40.50.10490">
    <property type="entry name" value="Glucose-6-phosphate isomerase like protein, domain 1"/>
    <property type="match status" value="1"/>
</dbReference>
<keyword evidence="1" id="KW-0805">Transcription regulation</keyword>
<dbReference type="Proteomes" id="UP000823611">
    <property type="component" value="Unassembled WGS sequence"/>
</dbReference>
<dbReference type="InterPro" id="IPR009057">
    <property type="entry name" value="Homeodomain-like_sf"/>
</dbReference>
<name>A0A9D9DXF9_9FIRM</name>
<evidence type="ECO:0000256" key="1">
    <source>
        <dbReference type="ARBA" id="ARBA00023015"/>
    </source>
</evidence>
<feature type="domain" description="HTH rpiR-type" evidence="4">
    <location>
        <begin position="1"/>
        <end position="61"/>
    </location>
</feature>
<dbReference type="SUPFAM" id="SSF53697">
    <property type="entry name" value="SIS domain"/>
    <property type="match status" value="1"/>
</dbReference>
<dbReference type="Gene3D" id="1.10.10.10">
    <property type="entry name" value="Winged helix-like DNA-binding domain superfamily/Winged helix DNA-binding domain"/>
    <property type="match status" value="1"/>
</dbReference>
<dbReference type="InterPro" id="IPR035472">
    <property type="entry name" value="RpiR-like_SIS"/>
</dbReference>
<dbReference type="PROSITE" id="PS51071">
    <property type="entry name" value="HTH_RPIR"/>
    <property type="match status" value="1"/>
</dbReference>
<dbReference type="AlphaFoldDB" id="A0A9D9DXF9"/>
<gene>
    <name evidence="6" type="ORF">IAC55_07840</name>
</gene>
<dbReference type="InterPro" id="IPR046348">
    <property type="entry name" value="SIS_dom_sf"/>
</dbReference>
<organism evidence="6 7">
    <name type="scientific">Candidatus Fimicola merdigallinarum</name>
    <dbReference type="NCBI Taxonomy" id="2840819"/>
    <lineage>
        <taxon>Bacteria</taxon>
        <taxon>Bacillati</taxon>
        <taxon>Bacillota</taxon>
        <taxon>Clostridia</taxon>
        <taxon>Lachnospirales</taxon>
        <taxon>Lachnospiraceae</taxon>
        <taxon>Lachnospiraceae incertae sedis</taxon>
        <taxon>Candidatus Fimicola</taxon>
    </lineage>
</organism>
<keyword evidence="2" id="KW-0238">DNA-binding</keyword>
<feature type="non-terminal residue" evidence="6">
    <location>
        <position position="1"/>
    </location>
</feature>
<evidence type="ECO:0000313" key="6">
    <source>
        <dbReference type="EMBL" id="MBO8435213.1"/>
    </source>
</evidence>
<accession>A0A9D9DXF9</accession>
<dbReference type="CDD" id="cd05013">
    <property type="entry name" value="SIS_RpiR"/>
    <property type="match status" value="1"/>
</dbReference>
<evidence type="ECO:0000313" key="7">
    <source>
        <dbReference type="Proteomes" id="UP000823611"/>
    </source>
</evidence>
<dbReference type="PANTHER" id="PTHR30514:SF1">
    <property type="entry name" value="HTH-TYPE TRANSCRIPTIONAL REGULATOR HEXR-RELATED"/>
    <property type="match status" value="1"/>
</dbReference>
<dbReference type="InterPro" id="IPR000281">
    <property type="entry name" value="HTH_RpiR"/>
</dbReference>
<evidence type="ECO:0000259" key="4">
    <source>
        <dbReference type="PROSITE" id="PS51071"/>
    </source>
</evidence>
<dbReference type="EMBL" id="JADIMX010000150">
    <property type="protein sequence ID" value="MBO8435213.1"/>
    <property type="molecule type" value="Genomic_DNA"/>
</dbReference>
<dbReference type="InterPro" id="IPR036388">
    <property type="entry name" value="WH-like_DNA-bd_sf"/>
</dbReference>
<dbReference type="InterPro" id="IPR001347">
    <property type="entry name" value="SIS_dom"/>
</dbReference>